<evidence type="ECO:0000313" key="6">
    <source>
        <dbReference type="EMBL" id="POM68150.1"/>
    </source>
</evidence>
<feature type="chain" id="PRO_5045010877" description="RxLR effector protein" evidence="5">
    <location>
        <begin position="24"/>
        <end position="346"/>
    </location>
</feature>
<dbReference type="InterPro" id="IPR031825">
    <property type="entry name" value="RXLR"/>
</dbReference>
<evidence type="ECO:0000256" key="2">
    <source>
        <dbReference type="ARBA" id="ARBA00010400"/>
    </source>
</evidence>
<evidence type="ECO:0000256" key="1">
    <source>
        <dbReference type="ARBA" id="ARBA00004613"/>
    </source>
</evidence>
<feature type="signal peptide" evidence="5">
    <location>
        <begin position="1"/>
        <end position="23"/>
    </location>
</feature>
<dbReference type="OrthoDB" id="128648at2759"/>
<keyword evidence="3 5" id="KW-0964">Secreted</keyword>
<evidence type="ECO:0000256" key="3">
    <source>
        <dbReference type="ARBA" id="ARBA00022525"/>
    </source>
</evidence>
<dbReference type="AlphaFoldDB" id="A0A2P4XRG0"/>
<feature type="non-terminal residue" evidence="6">
    <location>
        <position position="346"/>
    </location>
</feature>
<comment type="subcellular location">
    <subcellularLocation>
        <location evidence="1 5">Secreted</location>
    </subcellularLocation>
</comment>
<proteinExistence type="inferred from homology"/>
<evidence type="ECO:0000256" key="5">
    <source>
        <dbReference type="RuleBase" id="RU367124"/>
    </source>
</evidence>
<reference evidence="6 7" key="1">
    <citation type="journal article" date="2017" name="Genome Biol. Evol.">
        <title>Phytophthora megakarya and P. palmivora, closely related causal agents of cacao black pod rot, underwent increases in genome sizes and gene numbers by different mechanisms.</title>
        <authorList>
            <person name="Ali S.S."/>
            <person name="Shao J."/>
            <person name="Lary D.J."/>
            <person name="Kronmiller B."/>
            <person name="Shen D."/>
            <person name="Strem M.D."/>
            <person name="Amoako-Attah I."/>
            <person name="Akrofi A.Y."/>
            <person name="Begoude B.A."/>
            <person name="Ten Hoopen G.M."/>
            <person name="Coulibaly K."/>
            <person name="Kebe B.I."/>
            <person name="Melnick R.L."/>
            <person name="Guiltinan M.J."/>
            <person name="Tyler B.M."/>
            <person name="Meinhardt L.W."/>
            <person name="Bailey B.A."/>
        </authorList>
    </citation>
    <scope>NUCLEOTIDE SEQUENCE [LARGE SCALE GENOMIC DNA]</scope>
    <source>
        <strain evidence="7">sbr112.9</strain>
    </source>
</reference>
<accession>A0A2P4XRG0</accession>
<organism evidence="6 7">
    <name type="scientific">Phytophthora palmivora</name>
    <dbReference type="NCBI Taxonomy" id="4796"/>
    <lineage>
        <taxon>Eukaryota</taxon>
        <taxon>Sar</taxon>
        <taxon>Stramenopiles</taxon>
        <taxon>Oomycota</taxon>
        <taxon>Peronosporomycetes</taxon>
        <taxon>Peronosporales</taxon>
        <taxon>Peronosporaceae</taxon>
        <taxon>Phytophthora</taxon>
    </lineage>
</organism>
<dbReference type="Pfam" id="PF16810">
    <property type="entry name" value="RXLR"/>
    <property type="match status" value="1"/>
</dbReference>
<evidence type="ECO:0000256" key="4">
    <source>
        <dbReference type="ARBA" id="ARBA00022729"/>
    </source>
</evidence>
<evidence type="ECO:0000313" key="7">
    <source>
        <dbReference type="Proteomes" id="UP000237271"/>
    </source>
</evidence>
<dbReference type="Proteomes" id="UP000237271">
    <property type="component" value="Unassembled WGS sequence"/>
</dbReference>
<keyword evidence="4 5" id="KW-0732">Signal</keyword>
<comment type="similarity">
    <text evidence="2 5">Belongs to the RxLR effector family.</text>
</comment>
<gene>
    <name evidence="6" type="ORF">PHPALM_15727</name>
</gene>
<comment type="domain">
    <text evidence="5">The RxLR-dEER motif acts to carry the protein into the host cell cytoplasm through binding to cell surface phosphatidylinositol-3-phosphate.</text>
</comment>
<dbReference type="EMBL" id="NCKW01008370">
    <property type="protein sequence ID" value="POM68150.1"/>
    <property type="molecule type" value="Genomic_DNA"/>
</dbReference>
<comment type="function">
    <text evidence="5">Effector that suppresses plant defense responses during pathogen infection.</text>
</comment>
<name>A0A2P4XRG0_9STRA</name>
<comment type="caution">
    <text evidence="6">The sequence shown here is derived from an EMBL/GenBank/DDBJ whole genome shotgun (WGS) entry which is preliminary data.</text>
</comment>
<protein>
    <recommendedName>
        <fullName evidence="5">RxLR effector protein</fullName>
    </recommendedName>
</protein>
<keyword evidence="7" id="KW-1185">Reference proteome</keyword>
<sequence>MGLFWIVVVLVTTFLSCSDNSSATTTSKVTDPTFTSNYQLFTESGQSGTHKRMLRTYESPENEDRVNPGTVMGAIKSSSSKLTETAKMNIWLLAKASGEYVLKSLQLGGNLQAVLKNKKLETLFEYVEKFNNGKPQSQQISVVGSLRTHYGDSAVMKALASARQVDETKDVAAKLETELFKGWIQKQDSVDFAFLTLKIHDEGSAVLRIQKIEILENYITFLNAKTSKNENLVDALMLGYGGDRNLLLSLGMAKHDVLVGKKATELETAVLFEKVDRQRRVLQIKDGVTPVLSSEYLNKLERYISKLRATYKNNDVSLTRVLATKYGDERVAKSLVAAKYVEETKD</sequence>